<feature type="transmembrane region" description="Helical" evidence="6">
    <location>
        <begin position="155"/>
        <end position="177"/>
    </location>
</feature>
<dbReference type="PANTHER" id="PTHR43840:SF15">
    <property type="entry name" value="MITOCHONDRIAL METAL TRANSPORTER 1-RELATED"/>
    <property type="match status" value="1"/>
</dbReference>
<evidence type="ECO:0000256" key="2">
    <source>
        <dbReference type="ARBA" id="ARBA00022448"/>
    </source>
</evidence>
<dbReference type="GO" id="GO:0016020">
    <property type="term" value="C:membrane"/>
    <property type="evidence" value="ECO:0007669"/>
    <property type="project" value="UniProtKB-SubCell"/>
</dbReference>
<dbReference type="InterPro" id="IPR027469">
    <property type="entry name" value="Cation_efflux_TMD_sf"/>
</dbReference>
<keyword evidence="4 6" id="KW-1133">Transmembrane helix</keyword>
<evidence type="ECO:0000259" key="7">
    <source>
        <dbReference type="Pfam" id="PF01545"/>
    </source>
</evidence>
<proteinExistence type="predicted"/>
<dbReference type="InterPro" id="IPR002524">
    <property type="entry name" value="Cation_efflux"/>
</dbReference>
<dbReference type="PANTHER" id="PTHR43840">
    <property type="entry name" value="MITOCHONDRIAL METAL TRANSPORTER 1-RELATED"/>
    <property type="match status" value="1"/>
</dbReference>
<feature type="transmembrane region" description="Helical" evidence="6">
    <location>
        <begin position="112"/>
        <end position="134"/>
    </location>
</feature>
<comment type="caution">
    <text evidence="9">The sequence shown here is derived from an EMBL/GenBank/DDBJ whole genome shotgun (WGS) entry which is preliminary data.</text>
</comment>
<feature type="transmembrane region" description="Helical" evidence="6">
    <location>
        <begin position="80"/>
        <end position="100"/>
    </location>
</feature>
<dbReference type="GO" id="GO:0008324">
    <property type="term" value="F:monoatomic cation transmembrane transporter activity"/>
    <property type="evidence" value="ECO:0007669"/>
    <property type="project" value="InterPro"/>
</dbReference>
<keyword evidence="3 6" id="KW-0812">Transmembrane</keyword>
<sequence length="304" mass="33125">MVATREAFLRVSWINVLLNALKIAVEGSIGFLTGSIALIADAAHSVADLLASGVVLIWGRSVHKDADESHPHGHNRFEPLSALFVGGVLVLLGLKLLYDASLSLFTGVTAEYSIWLVAGLLFALVDMYVCYWYTHYVNQDLQLPSLHALATDSRNDIYTTGAALVGVLGMAIGYPIFDSIAGGTVSLLVIHQGIEISQENIRYLADSAPPETEQKEIKGRIREHPEVRGIHDFVAYYSGHVIEVEVHAEVDRGLTVVEAHDIESELRDRIRDIELVSDVHIHLDPVGLSEWEGANDATPASTGD</sequence>
<dbReference type="InterPro" id="IPR050291">
    <property type="entry name" value="CDF_Transporter"/>
</dbReference>
<comment type="subcellular location">
    <subcellularLocation>
        <location evidence="1">Membrane</location>
        <topology evidence="1">Multi-pass membrane protein</topology>
    </subcellularLocation>
</comment>
<evidence type="ECO:0000313" key="9">
    <source>
        <dbReference type="EMBL" id="RRJ29432.1"/>
    </source>
</evidence>
<dbReference type="InterPro" id="IPR036837">
    <property type="entry name" value="Cation_efflux_CTD_sf"/>
</dbReference>
<name>A0A3P3R7K4_9EURY</name>
<dbReference type="InterPro" id="IPR027470">
    <property type="entry name" value="Cation_efflux_CTD"/>
</dbReference>
<organism evidence="9 10">
    <name type="scientific">Halocatena pleomorpha</name>
    <dbReference type="NCBI Taxonomy" id="1785090"/>
    <lineage>
        <taxon>Archaea</taxon>
        <taxon>Methanobacteriati</taxon>
        <taxon>Methanobacteriota</taxon>
        <taxon>Stenosarchaea group</taxon>
        <taxon>Halobacteria</taxon>
        <taxon>Halobacteriales</taxon>
        <taxon>Natronomonadaceae</taxon>
        <taxon>Halocatena</taxon>
    </lineage>
</organism>
<evidence type="ECO:0000259" key="8">
    <source>
        <dbReference type="Pfam" id="PF16916"/>
    </source>
</evidence>
<dbReference type="Pfam" id="PF16916">
    <property type="entry name" value="ZT_dimer"/>
    <property type="match status" value="1"/>
</dbReference>
<dbReference type="InterPro" id="IPR058533">
    <property type="entry name" value="Cation_efflux_TM"/>
</dbReference>
<keyword evidence="5 6" id="KW-0472">Membrane</keyword>
<dbReference type="Proteomes" id="UP000282322">
    <property type="component" value="Unassembled WGS sequence"/>
</dbReference>
<keyword evidence="10" id="KW-1185">Reference proteome</keyword>
<dbReference type="OrthoDB" id="8907at2157"/>
<dbReference type="Gene3D" id="3.30.70.1350">
    <property type="entry name" value="Cation efflux protein, cytoplasmic domain"/>
    <property type="match status" value="1"/>
</dbReference>
<accession>A0A3P3R7K4</accession>
<evidence type="ECO:0000256" key="3">
    <source>
        <dbReference type="ARBA" id="ARBA00022692"/>
    </source>
</evidence>
<dbReference type="Gene3D" id="1.20.1510.10">
    <property type="entry name" value="Cation efflux protein transmembrane domain"/>
    <property type="match status" value="1"/>
</dbReference>
<evidence type="ECO:0000313" key="10">
    <source>
        <dbReference type="Proteomes" id="UP000282322"/>
    </source>
</evidence>
<feature type="domain" description="Cation efflux protein cytoplasmic" evidence="8">
    <location>
        <begin position="209"/>
        <end position="285"/>
    </location>
</feature>
<evidence type="ECO:0000256" key="1">
    <source>
        <dbReference type="ARBA" id="ARBA00004141"/>
    </source>
</evidence>
<dbReference type="NCBIfam" id="TIGR01297">
    <property type="entry name" value="CDF"/>
    <property type="match status" value="1"/>
</dbReference>
<gene>
    <name evidence="9" type="ORF">EIK79_12375</name>
</gene>
<evidence type="ECO:0000256" key="5">
    <source>
        <dbReference type="ARBA" id="ARBA00023136"/>
    </source>
</evidence>
<dbReference type="AlphaFoldDB" id="A0A3P3R7K4"/>
<evidence type="ECO:0000256" key="4">
    <source>
        <dbReference type="ARBA" id="ARBA00022989"/>
    </source>
</evidence>
<reference evidence="9 10" key="1">
    <citation type="submission" date="2018-11" db="EMBL/GenBank/DDBJ databases">
        <title>Taxonoimc description of Halomarina strain SPP-AMP-1.</title>
        <authorList>
            <person name="Pal Y."/>
            <person name="Srinivasana K."/>
            <person name="Verma A."/>
            <person name="Kumar P."/>
        </authorList>
    </citation>
    <scope>NUCLEOTIDE SEQUENCE [LARGE SCALE GENOMIC DNA]</scope>
    <source>
        <strain evidence="9 10">SPP-AMP-1</strain>
    </source>
</reference>
<dbReference type="SUPFAM" id="SSF161111">
    <property type="entry name" value="Cation efflux protein transmembrane domain-like"/>
    <property type="match status" value="1"/>
</dbReference>
<dbReference type="RefSeq" id="WP_124955422.1">
    <property type="nucleotide sequence ID" value="NZ_RRCH01000028.1"/>
</dbReference>
<dbReference type="SUPFAM" id="SSF160240">
    <property type="entry name" value="Cation efflux protein cytoplasmic domain-like"/>
    <property type="match status" value="1"/>
</dbReference>
<feature type="domain" description="Cation efflux protein transmembrane" evidence="7">
    <location>
        <begin position="13"/>
        <end position="204"/>
    </location>
</feature>
<evidence type="ECO:0000256" key="6">
    <source>
        <dbReference type="SAM" id="Phobius"/>
    </source>
</evidence>
<protein>
    <submittedName>
        <fullName evidence="9">Cation transporter</fullName>
    </submittedName>
</protein>
<dbReference type="Pfam" id="PF01545">
    <property type="entry name" value="Cation_efflux"/>
    <property type="match status" value="1"/>
</dbReference>
<dbReference type="EMBL" id="RRCH01000028">
    <property type="protein sequence ID" value="RRJ29432.1"/>
    <property type="molecule type" value="Genomic_DNA"/>
</dbReference>
<keyword evidence="2" id="KW-0813">Transport</keyword>